<name>A0A2S8G3P3_9BACT</name>
<reference evidence="3 4" key="1">
    <citation type="submission" date="2018-02" db="EMBL/GenBank/DDBJ databases">
        <title>Comparative genomes isolates from brazilian mangrove.</title>
        <authorList>
            <person name="Araujo J.E."/>
            <person name="Taketani R.G."/>
            <person name="Silva M.C.P."/>
            <person name="Loureco M.V."/>
            <person name="Andreote F.D."/>
        </authorList>
    </citation>
    <scope>NUCLEOTIDE SEQUENCE [LARGE SCALE GENOMIC DNA]</scope>
    <source>
        <strain evidence="3 4">HEX-2 MGV</strain>
    </source>
</reference>
<dbReference type="InterPro" id="IPR045584">
    <property type="entry name" value="Pilin-like"/>
</dbReference>
<keyword evidence="1" id="KW-0812">Transmembrane</keyword>
<dbReference type="EMBL" id="PUIA01000016">
    <property type="protein sequence ID" value="PQO38910.1"/>
    <property type="molecule type" value="Genomic_DNA"/>
</dbReference>
<dbReference type="NCBIfam" id="TIGR02532">
    <property type="entry name" value="IV_pilin_GFxxxE"/>
    <property type="match status" value="1"/>
</dbReference>
<feature type="domain" description="DUF1559" evidence="2">
    <location>
        <begin position="34"/>
        <end position="293"/>
    </location>
</feature>
<dbReference type="Pfam" id="PF07596">
    <property type="entry name" value="SBP_bac_10"/>
    <property type="match status" value="1"/>
</dbReference>
<dbReference type="RefSeq" id="WP_105350109.1">
    <property type="nucleotide sequence ID" value="NZ_PUIA01000016.1"/>
</dbReference>
<dbReference type="SUPFAM" id="SSF54523">
    <property type="entry name" value="Pili subunits"/>
    <property type="match status" value="1"/>
</dbReference>
<dbReference type="NCBIfam" id="TIGR04294">
    <property type="entry name" value="pre_pil_HX9DG"/>
    <property type="match status" value="1"/>
</dbReference>
<dbReference type="OrthoDB" id="263324at2"/>
<keyword evidence="1" id="KW-0472">Membrane</keyword>
<comment type="caution">
    <text evidence="3">The sequence shown here is derived from an EMBL/GenBank/DDBJ whole genome shotgun (WGS) entry which is preliminary data.</text>
</comment>
<dbReference type="InterPro" id="IPR011453">
    <property type="entry name" value="DUF1559"/>
</dbReference>
<proteinExistence type="predicted"/>
<protein>
    <submittedName>
        <fullName evidence="3">Prepilin-type cleavage/methylation domain-containing protein</fullName>
    </submittedName>
</protein>
<organism evidence="3 4">
    <name type="scientific">Blastopirellula marina</name>
    <dbReference type="NCBI Taxonomy" id="124"/>
    <lineage>
        <taxon>Bacteria</taxon>
        <taxon>Pseudomonadati</taxon>
        <taxon>Planctomycetota</taxon>
        <taxon>Planctomycetia</taxon>
        <taxon>Pirellulales</taxon>
        <taxon>Pirellulaceae</taxon>
        <taxon>Blastopirellula</taxon>
    </lineage>
</organism>
<evidence type="ECO:0000259" key="2">
    <source>
        <dbReference type="Pfam" id="PF07596"/>
    </source>
</evidence>
<evidence type="ECO:0000256" key="1">
    <source>
        <dbReference type="SAM" id="Phobius"/>
    </source>
</evidence>
<sequence length="310" mass="33849">MSTKTSRTAFTLVELLVVIAIIGILIALLLPAVQQAREAARRMSCSNQLKQVGLATHNFHDTFLEFPYASRDRAEDDPEDTYSTGWIQILPFLEQDAIAQRWNPELKRNDTTDPDGDGWSNATLQQESIPSLLCPTMTMPTGPISSENRGPSSYQWCSAGNVDVLYGIVYGSPATAADGAIIPIQQHVDTSKGEVVGPNHRDATKFRDITDGTSNTFMVGETDFLPQGVPSTNYGAIWAYGYLYGWGTGYYPLNKHDHASPVYGGFRSQHPGGAHFTMVDGSVSFVAETINQETYQALFTRSGAEVASLP</sequence>
<dbReference type="Proteomes" id="UP000240009">
    <property type="component" value="Unassembled WGS sequence"/>
</dbReference>
<evidence type="ECO:0000313" key="4">
    <source>
        <dbReference type="Proteomes" id="UP000240009"/>
    </source>
</evidence>
<keyword evidence="1" id="KW-1133">Transmembrane helix</keyword>
<gene>
    <name evidence="3" type="ORF">C5Y96_03295</name>
</gene>
<dbReference type="AlphaFoldDB" id="A0A2S8G3P3"/>
<dbReference type="PANTHER" id="PTHR30093:SF2">
    <property type="entry name" value="TYPE II SECRETION SYSTEM PROTEIN H"/>
    <property type="match status" value="1"/>
</dbReference>
<dbReference type="InterPro" id="IPR027558">
    <property type="entry name" value="Pre_pil_HX9DG_C"/>
</dbReference>
<evidence type="ECO:0000313" key="3">
    <source>
        <dbReference type="EMBL" id="PQO38910.1"/>
    </source>
</evidence>
<accession>A0A2S8G3P3</accession>
<feature type="transmembrane region" description="Helical" evidence="1">
    <location>
        <begin position="12"/>
        <end position="33"/>
    </location>
</feature>
<dbReference type="PANTHER" id="PTHR30093">
    <property type="entry name" value="GENERAL SECRETION PATHWAY PROTEIN G"/>
    <property type="match status" value="1"/>
</dbReference>
<dbReference type="Pfam" id="PF07963">
    <property type="entry name" value="N_methyl"/>
    <property type="match status" value="1"/>
</dbReference>
<dbReference type="Gene3D" id="3.30.700.10">
    <property type="entry name" value="Glycoprotein, Type 4 Pilin"/>
    <property type="match status" value="1"/>
</dbReference>
<dbReference type="InterPro" id="IPR012902">
    <property type="entry name" value="N_methyl_site"/>
</dbReference>